<accession>A0A0G1X849</accession>
<protein>
    <submittedName>
        <fullName evidence="7">Pyridine nucleotide-disulfide oxidoreductase, FAD/NAD(P)-binding domain-containing protein</fullName>
    </submittedName>
</protein>
<dbReference type="PATRIC" id="fig|1620414.3.peg.94"/>
<dbReference type="AlphaFoldDB" id="A0A0G1X849"/>
<evidence type="ECO:0000313" key="7">
    <source>
        <dbReference type="EMBL" id="KKW27156.1"/>
    </source>
</evidence>
<dbReference type="Proteomes" id="UP000034913">
    <property type="component" value="Unassembled WGS sequence"/>
</dbReference>
<name>A0A0G1X849_UNCK3</name>
<dbReference type="EMBL" id="LCRB01000001">
    <property type="protein sequence ID" value="KKW27156.1"/>
    <property type="molecule type" value="Genomic_DNA"/>
</dbReference>
<comment type="caution">
    <text evidence="7">The sequence shown here is derived from an EMBL/GenBank/DDBJ whole genome shotgun (WGS) entry which is preliminary data.</text>
</comment>
<keyword evidence="2" id="KW-0274">FAD</keyword>
<evidence type="ECO:0000256" key="3">
    <source>
        <dbReference type="ARBA" id="ARBA00023002"/>
    </source>
</evidence>
<feature type="domain" description="FAD/NAD(P)-binding" evidence="6">
    <location>
        <begin position="4"/>
        <end position="284"/>
    </location>
</feature>
<dbReference type="PANTHER" id="PTHR48105">
    <property type="entry name" value="THIOREDOXIN REDUCTASE 1-RELATED-RELATED"/>
    <property type="match status" value="1"/>
</dbReference>
<keyword evidence="3" id="KW-0560">Oxidoreductase</keyword>
<evidence type="ECO:0000256" key="1">
    <source>
        <dbReference type="ARBA" id="ARBA00022630"/>
    </source>
</evidence>
<sequence>MQNYDIVIVGAGAAGLSAALYATRRKLTTLVLSRDLGGQTSTTMDIENYPGVDFSTGPDLMDRFADQVKKFGATIQLEGVTEISKDPNGFILRGDMGGDYHARAVILAFGKSHRHLGVPGEAEFLNRGVVYCATCDAPMFEGKTVAVIGGGNAAMDAALLLTKIASKIYLVHRRDDFRAEGILVDKVRSNPKIELVLNSTVKTIKGGQFVNAITVTTPGGDREIAAEGVFVEVGQEVFTDFVKELVRLSETGEIVIDNFNQTSQPGVFAAGDVTTVPFKQTVISAGEGAKAALAAYNYLQGREPDAKFADQGYIK</sequence>
<evidence type="ECO:0000259" key="6">
    <source>
        <dbReference type="Pfam" id="PF07992"/>
    </source>
</evidence>
<gene>
    <name evidence="7" type="ORF">VF00_C0001G0091</name>
</gene>
<evidence type="ECO:0000256" key="4">
    <source>
        <dbReference type="ARBA" id="ARBA00023157"/>
    </source>
</evidence>
<proteinExistence type="predicted"/>
<evidence type="ECO:0000313" key="8">
    <source>
        <dbReference type="Proteomes" id="UP000034913"/>
    </source>
</evidence>
<dbReference type="PROSITE" id="PS00573">
    <property type="entry name" value="PYRIDINE_REDOX_2"/>
    <property type="match status" value="1"/>
</dbReference>
<keyword evidence="4" id="KW-1015">Disulfide bond</keyword>
<keyword evidence="1" id="KW-0285">Flavoprotein</keyword>
<organism evidence="7 8">
    <name type="scientific">candidate division Kazan bacterium GW2011_GWB1_52_7</name>
    <dbReference type="NCBI Taxonomy" id="1620414"/>
    <lineage>
        <taxon>Bacteria</taxon>
        <taxon>Bacteria division Kazan-3B-28</taxon>
    </lineage>
</organism>
<evidence type="ECO:0000256" key="2">
    <source>
        <dbReference type="ARBA" id="ARBA00022827"/>
    </source>
</evidence>
<evidence type="ECO:0000256" key="5">
    <source>
        <dbReference type="ARBA" id="ARBA00023284"/>
    </source>
</evidence>
<dbReference type="PRINTS" id="PR00368">
    <property type="entry name" value="FADPNR"/>
</dbReference>
<reference evidence="7 8" key="1">
    <citation type="journal article" date="2015" name="Nature">
        <title>rRNA introns, odd ribosomes, and small enigmatic genomes across a large radiation of phyla.</title>
        <authorList>
            <person name="Brown C.T."/>
            <person name="Hug L.A."/>
            <person name="Thomas B.C."/>
            <person name="Sharon I."/>
            <person name="Castelle C.J."/>
            <person name="Singh A."/>
            <person name="Wilkins M.J."/>
            <person name="Williams K.H."/>
            <person name="Banfield J.F."/>
        </authorList>
    </citation>
    <scope>NUCLEOTIDE SEQUENCE [LARGE SCALE GENOMIC DNA]</scope>
</reference>
<dbReference type="InterPro" id="IPR023753">
    <property type="entry name" value="FAD/NAD-binding_dom"/>
</dbReference>
<dbReference type="GO" id="GO:0016668">
    <property type="term" value="F:oxidoreductase activity, acting on a sulfur group of donors, NAD(P) as acceptor"/>
    <property type="evidence" value="ECO:0007669"/>
    <property type="project" value="UniProtKB-ARBA"/>
</dbReference>
<dbReference type="InterPro" id="IPR036188">
    <property type="entry name" value="FAD/NAD-bd_sf"/>
</dbReference>
<dbReference type="Pfam" id="PF07992">
    <property type="entry name" value="Pyr_redox_2"/>
    <property type="match status" value="1"/>
</dbReference>
<keyword evidence="5" id="KW-0676">Redox-active center</keyword>
<dbReference type="Gene3D" id="3.50.50.60">
    <property type="entry name" value="FAD/NAD(P)-binding domain"/>
    <property type="match status" value="2"/>
</dbReference>
<dbReference type="InterPro" id="IPR050097">
    <property type="entry name" value="Ferredoxin-NADP_redctase_2"/>
</dbReference>
<dbReference type="PRINTS" id="PR00469">
    <property type="entry name" value="PNDRDTASEII"/>
</dbReference>
<dbReference type="InterPro" id="IPR008255">
    <property type="entry name" value="Pyr_nucl-diS_OxRdtase_2_AS"/>
</dbReference>
<dbReference type="SUPFAM" id="SSF51905">
    <property type="entry name" value="FAD/NAD(P)-binding domain"/>
    <property type="match status" value="1"/>
</dbReference>